<evidence type="ECO:0000313" key="9">
    <source>
        <dbReference type="EMBL" id="SEE69359.1"/>
    </source>
</evidence>
<evidence type="ECO:0000259" key="8">
    <source>
        <dbReference type="Pfam" id="PF00496"/>
    </source>
</evidence>
<dbReference type="InterPro" id="IPR039424">
    <property type="entry name" value="SBP_5"/>
</dbReference>
<feature type="domain" description="Solute-binding protein family 5" evidence="8">
    <location>
        <begin position="101"/>
        <end position="473"/>
    </location>
</feature>
<dbReference type="SUPFAM" id="SSF53850">
    <property type="entry name" value="Periplasmic binding protein-like II"/>
    <property type="match status" value="1"/>
</dbReference>
<feature type="region of interest" description="Disordered" evidence="5">
    <location>
        <begin position="1"/>
        <end position="22"/>
    </location>
</feature>
<feature type="transmembrane region" description="Helical" evidence="6">
    <location>
        <begin position="588"/>
        <end position="608"/>
    </location>
</feature>
<dbReference type="GO" id="GO:0043190">
    <property type="term" value="C:ATP-binding cassette (ABC) transporter complex"/>
    <property type="evidence" value="ECO:0007669"/>
    <property type="project" value="InterPro"/>
</dbReference>
<dbReference type="Gene3D" id="3.10.105.10">
    <property type="entry name" value="Dipeptide-binding Protein, Domain 3"/>
    <property type="match status" value="1"/>
</dbReference>
<keyword evidence="3" id="KW-0813">Transport</keyword>
<reference evidence="9 10" key="1">
    <citation type="submission" date="2016-10" db="EMBL/GenBank/DDBJ databases">
        <authorList>
            <person name="de Groot N.N."/>
        </authorList>
    </citation>
    <scope>NUCLEOTIDE SEQUENCE [LARGE SCALE GENOMIC DNA]</scope>
    <source>
        <strain evidence="9 10">DSM 22274</strain>
    </source>
</reference>
<dbReference type="Pfam" id="PF00496">
    <property type="entry name" value="SBP_bac_5"/>
    <property type="match status" value="1"/>
</dbReference>
<dbReference type="GO" id="GO:1904680">
    <property type="term" value="F:peptide transmembrane transporter activity"/>
    <property type="evidence" value="ECO:0007669"/>
    <property type="project" value="TreeGrafter"/>
</dbReference>
<feature type="signal peptide" evidence="7">
    <location>
        <begin position="1"/>
        <end position="47"/>
    </location>
</feature>
<evidence type="ECO:0000256" key="1">
    <source>
        <dbReference type="ARBA" id="ARBA00004196"/>
    </source>
</evidence>
<evidence type="ECO:0000256" key="4">
    <source>
        <dbReference type="ARBA" id="ARBA00022729"/>
    </source>
</evidence>
<keyword evidence="6" id="KW-0472">Membrane</keyword>
<dbReference type="PANTHER" id="PTHR30290">
    <property type="entry name" value="PERIPLASMIC BINDING COMPONENT OF ABC TRANSPORTER"/>
    <property type="match status" value="1"/>
</dbReference>
<proteinExistence type="inferred from homology"/>
<dbReference type="InterPro" id="IPR000914">
    <property type="entry name" value="SBP_5_dom"/>
</dbReference>
<dbReference type="RefSeq" id="WP_083360728.1">
    <property type="nucleotide sequence ID" value="NZ_FNTV01000001.1"/>
</dbReference>
<accession>A0A1H5KWY4</accession>
<sequence>MVFHTTADSPTRSSRRKDASRRPRLAACTLAFSLALAPLAAAPSATAATSDAGSGTTLKLALTGDIDSLNPFKAILASSTSILALEYQSLVSYGPKDNEEIPGMADKWETSPDGKVWTFHMPKDRKWSDGEPITANDAAWTFKAIQGNDALKQANGSLLESVASAEAADDETLVVTLKEPQAPNPGTQLPIMPAHIWSAVDPATFANEKDSVGSGPFIVSNYDKSSGVTLKANPNYWQGQAKIAGITYIPYKNTDAAVQALKTGELDIVNGLTPAQYNALKDVDGITTNAGTGRRYQAIGINPGTQTADGTPMGDGNVALQDLKVRQAIVMAIDNKTLLEKVLQGLGEPATGEVPAAYPQYNWKTDKLPLQYNVEAANKLLDEAGYAKGADGLRVGKDGKALKLRLTGRNSDATHQQMADYIKPWLKEIGIDVTTAMKASAQINDDSTVGNYDLYFTGWGMGPEPDYQLSINTCASRPNADGTGATSENNYCDPAFDALYKAQHVELDQTKRSALVTQAQEMIHKAAVNDVIYYANSLEAYRSDRFEPFTTQPEVGGVITGQNGPWSYYYATPISTTATDSADGGFNAAYVVAPVVIVLLAGGGFFLYRRRRATSDERE</sequence>
<dbReference type="Proteomes" id="UP000182725">
    <property type="component" value="Unassembled WGS sequence"/>
</dbReference>
<evidence type="ECO:0000256" key="2">
    <source>
        <dbReference type="ARBA" id="ARBA00005695"/>
    </source>
</evidence>
<keyword evidence="4 7" id="KW-0732">Signal</keyword>
<comment type="subcellular location">
    <subcellularLocation>
        <location evidence="1">Cell envelope</location>
    </subcellularLocation>
</comment>
<dbReference type="CDD" id="cd00995">
    <property type="entry name" value="PBP2_NikA_DppA_OppA_like"/>
    <property type="match status" value="1"/>
</dbReference>
<comment type="similarity">
    <text evidence="2">Belongs to the bacterial solute-binding protein 5 family.</text>
</comment>
<organism evidence="9 10">
    <name type="scientific">Arthrobacter alpinus</name>
    <dbReference type="NCBI Taxonomy" id="656366"/>
    <lineage>
        <taxon>Bacteria</taxon>
        <taxon>Bacillati</taxon>
        <taxon>Actinomycetota</taxon>
        <taxon>Actinomycetes</taxon>
        <taxon>Micrococcales</taxon>
        <taxon>Micrococcaceae</taxon>
        <taxon>Arthrobacter</taxon>
    </lineage>
</organism>
<dbReference type="GO" id="GO:0042597">
    <property type="term" value="C:periplasmic space"/>
    <property type="evidence" value="ECO:0007669"/>
    <property type="project" value="UniProtKB-ARBA"/>
</dbReference>
<dbReference type="Gene3D" id="3.40.190.10">
    <property type="entry name" value="Periplasmic binding protein-like II"/>
    <property type="match status" value="1"/>
</dbReference>
<feature type="compositionally biased region" description="Polar residues" evidence="5">
    <location>
        <begin position="1"/>
        <end position="12"/>
    </location>
</feature>
<dbReference type="PANTHER" id="PTHR30290:SF10">
    <property type="entry name" value="PERIPLASMIC OLIGOPEPTIDE-BINDING PROTEIN-RELATED"/>
    <property type="match status" value="1"/>
</dbReference>
<protein>
    <submittedName>
        <fullName evidence="9">Peptide/nickel transport system substrate-binding protein</fullName>
    </submittedName>
</protein>
<dbReference type="GO" id="GO:0015833">
    <property type="term" value="P:peptide transport"/>
    <property type="evidence" value="ECO:0007669"/>
    <property type="project" value="TreeGrafter"/>
</dbReference>
<evidence type="ECO:0000256" key="3">
    <source>
        <dbReference type="ARBA" id="ARBA00022448"/>
    </source>
</evidence>
<dbReference type="GO" id="GO:0030313">
    <property type="term" value="C:cell envelope"/>
    <property type="evidence" value="ECO:0007669"/>
    <property type="project" value="UniProtKB-SubCell"/>
</dbReference>
<dbReference type="AlphaFoldDB" id="A0A1H5KWY4"/>
<evidence type="ECO:0000256" key="6">
    <source>
        <dbReference type="SAM" id="Phobius"/>
    </source>
</evidence>
<keyword evidence="6" id="KW-0812">Transmembrane</keyword>
<evidence type="ECO:0000256" key="7">
    <source>
        <dbReference type="SAM" id="SignalP"/>
    </source>
</evidence>
<dbReference type="PIRSF" id="PIRSF002741">
    <property type="entry name" value="MppA"/>
    <property type="match status" value="1"/>
</dbReference>
<dbReference type="EMBL" id="FNTV01000001">
    <property type="protein sequence ID" value="SEE69359.1"/>
    <property type="molecule type" value="Genomic_DNA"/>
</dbReference>
<evidence type="ECO:0000313" key="10">
    <source>
        <dbReference type="Proteomes" id="UP000182725"/>
    </source>
</evidence>
<evidence type="ECO:0000256" key="5">
    <source>
        <dbReference type="SAM" id="MobiDB-lite"/>
    </source>
</evidence>
<name>A0A1H5KWY4_9MICC</name>
<dbReference type="InterPro" id="IPR030678">
    <property type="entry name" value="Peptide/Ni-bd"/>
</dbReference>
<keyword evidence="6" id="KW-1133">Transmembrane helix</keyword>
<gene>
    <name evidence="9" type="ORF">SAMN04489740_2208</name>
</gene>
<feature type="chain" id="PRO_5010223838" evidence="7">
    <location>
        <begin position="48"/>
        <end position="619"/>
    </location>
</feature>